<gene>
    <name evidence="3" type="ORF">VK792_18405</name>
</gene>
<dbReference type="RefSeq" id="WP_326299337.1">
    <property type="nucleotide sequence ID" value="NZ_JAYLLH010000046.1"/>
</dbReference>
<dbReference type="GO" id="GO:0016301">
    <property type="term" value="F:kinase activity"/>
    <property type="evidence" value="ECO:0007669"/>
    <property type="project" value="UniProtKB-KW"/>
</dbReference>
<proteinExistence type="inferred from homology"/>
<comment type="similarity">
    <text evidence="1 2">Belongs to the fructosamine kinase family.</text>
</comment>
<evidence type="ECO:0000256" key="1">
    <source>
        <dbReference type="ARBA" id="ARBA00009460"/>
    </source>
</evidence>
<dbReference type="Gene3D" id="3.90.1200.10">
    <property type="match status" value="1"/>
</dbReference>
<dbReference type="Gene3D" id="3.30.200.20">
    <property type="entry name" value="Phosphorylase Kinase, domain 1"/>
    <property type="match status" value="1"/>
</dbReference>
<dbReference type="PANTHER" id="PTHR12149">
    <property type="entry name" value="FRUCTOSAMINE 3 KINASE-RELATED PROTEIN"/>
    <property type="match status" value="1"/>
</dbReference>
<evidence type="ECO:0000313" key="3">
    <source>
        <dbReference type="EMBL" id="MEC3863268.1"/>
    </source>
</evidence>
<dbReference type="PANTHER" id="PTHR12149:SF8">
    <property type="entry name" value="PROTEIN-RIBULOSAMINE 3-KINASE"/>
    <property type="match status" value="1"/>
</dbReference>
<organism evidence="3 4">
    <name type="scientific">Mesobacterium hydrothermale</name>
    <dbReference type="NCBI Taxonomy" id="3111907"/>
    <lineage>
        <taxon>Bacteria</taxon>
        <taxon>Pseudomonadati</taxon>
        <taxon>Pseudomonadota</taxon>
        <taxon>Alphaproteobacteria</taxon>
        <taxon>Rhodobacterales</taxon>
        <taxon>Roseobacteraceae</taxon>
        <taxon>Mesobacterium</taxon>
    </lineage>
</organism>
<keyword evidence="2" id="KW-0808">Transferase</keyword>
<evidence type="ECO:0000313" key="4">
    <source>
        <dbReference type="Proteomes" id="UP001348149"/>
    </source>
</evidence>
<evidence type="ECO:0000256" key="2">
    <source>
        <dbReference type="PIRNR" id="PIRNR006221"/>
    </source>
</evidence>
<reference evidence="3 4" key="1">
    <citation type="submission" date="2024-01" db="EMBL/GenBank/DDBJ databases">
        <title>Mesobacterium rodlantinim sp. nov., isolated from shallow sea hydrothermal systems off Kueishantao Island.</title>
        <authorList>
            <person name="Su Z."/>
            <person name="Tang K."/>
        </authorList>
    </citation>
    <scope>NUCLEOTIDE SEQUENCE [LARGE SCALE GENOMIC DNA]</scope>
    <source>
        <strain evidence="3 4">TK19101</strain>
    </source>
</reference>
<dbReference type="SUPFAM" id="SSF56112">
    <property type="entry name" value="Protein kinase-like (PK-like)"/>
    <property type="match status" value="1"/>
</dbReference>
<dbReference type="EMBL" id="JAYLLH010000046">
    <property type="protein sequence ID" value="MEC3863268.1"/>
    <property type="molecule type" value="Genomic_DNA"/>
</dbReference>
<dbReference type="PIRSF" id="PIRSF006221">
    <property type="entry name" value="Ketosamine-3-kinase"/>
    <property type="match status" value="1"/>
</dbReference>
<keyword evidence="2 3" id="KW-0418">Kinase</keyword>
<name>A0ABU6HLD1_9RHOB</name>
<sequence length="267" mass="28506">MSHPLAEAAAHLLRDTVISSTPLHGGDLSEVVSVTLAAHGTVVAKSGPAPATEGRMLRAIAATGAPAPAVLAMNDRVLVIEALPEHAGLGAAGWAHLGRSLRQLHASTGPHYGWPEDYAFGPVPIPNPTSSNWPDFWRSARLYPLAQALPARSSNRLLSLPLDDFLPASPPASLLHGDMWTGNLLANGDRISALIDPACYWGHGEVDLAMLCLFGNPPQCFWDAYGPLSDGWPLRRAIYQLWPALVHLHLFGRGYLGLVEAQLDAIP</sequence>
<comment type="caution">
    <text evidence="3">The sequence shown here is derived from an EMBL/GenBank/DDBJ whole genome shotgun (WGS) entry which is preliminary data.</text>
</comment>
<dbReference type="Pfam" id="PF03881">
    <property type="entry name" value="Fructosamin_kin"/>
    <property type="match status" value="1"/>
</dbReference>
<dbReference type="Proteomes" id="UP001348149">
    <property type="component" value="Unassembled WGS sequence"/>
</dbReference>
<dbReference type="InterPro" id="IPR016477">
    <property type="entry name" value="Fructo-/Ketosamine-3-kinase"/>
</dbReference>
<keyword evidence="4" id="KW-1185">Reference proteome</keyword>
<protein>
    <submittedName>
        <fullName evidence="3">Fructosamine kinase family protein</fullName>
    </submittedName>
</protein>
<accession>A0ABU6HLD1</accession>
<dbReference type="InterPro" id="IPR011009">
    <property type="entry name" value="Kinase-like_dom_sf"/>
</dbReference>